<evidence type="ECO:0000313" key="2">
    <source>
        <dbReference type="Proteomes" id="UP000235145"/>
    </source>
</evidence>
<dbReference type="EMBL" id="NBSK02000004">
    <property type="protein sequence ID" value="KAJ0210670.1"/>
    <property type="molecule type" value="Genomic_DNA"/>
</dbReference>
<dbReference type="PANTHER" id="PTHR31973">
    <property type="entry name" value="POLYPROTEIN, PUTATIVE-RELATED"/>
    <property type="match status" value="1"/>
</dbReference>
<comment type="caution">
    <text evidence="1">The sequence shown here is derived from an EMBL/GenBank/DDBJ whole genome shotgun (WGS) entry which is preliminary data.</text>
</comment>
<keyword evidence="2" id="KW-1185">Reference proteome</keyword>
<gene>
    <name evidence="1" type="ORF">LSAT_V11C400179890</name>
</gene>
<organism evidence="1 2">
    <name type="scientific">Lactuca sativa</name>
    <name type="common">Garden lettuce</name>
    <dbReference type="NCBI Taxonomy" id="4236"/>
    <lineage>
        <taxon>Eukaryota</taxon>
        <taxon>Viridiplantae</taxon>
        <taxon>Streptophyta</taxon>
        <taxon>Embryophyta</taxon>
        <taxon>Tracheophyta</taxon>
        <taxon>Spermatophyta</taxon>
        <taxon>Magnoliopsida</taxon>
        <taxon>eudicotyledons</taxon>
        <taxon>Gunneridae</taxon>
        <taxon>Pentapetalae</taxon>
        <taxon>asterids</taxon>
        <taxon>campanulids</taxon>
        <taxon>Asterales</taxon>
        <taxon>Asteraceae</taxon>
        <taxon>Cichorioideae</taxon>
        <taxon>Cichorieae</taxon>
        <taxon>Lactucinae</taxon>
        <taxon>Lactuca</taxon>
    </lineage>
</organism>
<reference evidence="1 2" key="1">
    <citation type="journal article" date="2017" name="Nat. Commun.">
        <title>Genome assembly with in vitro proximity ligation data and whole-genome triplication in lettuce.</title>
        <authorList>
            <person name="Reyes-Chin-Wo S."/>
            <person name="Wang Z."/>
            <person name="Yang X."/>
            <person name="Kozik A."/>
            <person name="Arikit S."/>
            <person name="Song C."/>
            <person name="Xia L."/>
            <person name="Froenicke L."/>
            <person name="Lavelle D.O."/>
            <person name="Truco M.J."/>
            <person name="Xia R."/>
            <person name="Zhu S."/>
            <person name="Xu C."/>
            <person name="Xu H."/>
            <person name="Xu X."/>
            <person name="Cox K."/>
            <person name="Korf I."/>
            <person name="Meyers B.C."/>
            <person name="Michelmore R.W."/>
        </authorList>
    </citation>
    <scope>NUCLEOTIDE SEQUENCE [LARGE SCALE GENOMIC DNA]</scope>
    <source>
        <strain evidence="2">cv. Salinas</strain>
        <tissue evidence="1">Seedlings</tissue>
    </source>
</reference>
<accession>A0A9R1XDR8</accession>
<dbReference type="Proteomes" id="UP000235145">
    <property type="component" value="Unassembled WGS sequence"/>
</dbReference>
<dbReference type="AlphaFoldDB" id="A0A9R1XDR8"/>
<proteinExistence type="predicted"/>
<dbReference type="PANTHER" id="PTHR31973:SF190">
    <property type="entry name" value="MULE TRANSPOSASE DOMAIN-CONTAINING PROTEIN"/>
    <property type="match status" value="1"/>
</dbReference>
<name>A0A9R1XDR8_LACSA</name>
<protein>
    <submittedName>
        <fullName evidence="1">Uncharacterized protein</fullName>
    </submittedName>
</protein>
<sequence>MCYAVPIITCLEFIREYLMKKIVTVQKEIDKTTTPLTPTATIWAGKLEKEATQLRVVFCGNGKYQLKKSSGTILENWVYWLETWKKMYSFIIKLIIGKNMWEMSTYPITLLPPKHHVPIRRRNKKNNEIYHGS</sequence>
<evidence type="ECO:0000313" key="1">
    <source>
        <dbReference type="EMBL" id="KAJ0210670.1"/>
    </source>
</evidence>